<reference evidence="16" key="1">
    <citation type="submission" date="2016-10" db="EMBL/GenBank/DDBJ databases">
        <authorList>
            <person name="de Groot N.N."/>
        </authorList>
    </citation>
    <scope>NUCLEOTIDE SEQUENCE</scope>
</reference>
<dbReference type="InterPro" id="IPR008915">
    <property type="entry name" value="Peptidase_M50"/>
</dbReference>
<dbReference type="CDD" id="cd06158">
    <property type="entry name" value="S2P-M50_like_1"/>
    <property type="match status" value="1"/>
</dbReference>
<comment type="cofactor">
    <cofactor evidence="1">
        <name>Zn(2+)</name>
        <dbReference type="ChEBI" id="CHEBI:29105"/>
    </cofactor>
</comment>
<feature type="transmembrane region" description="Helical" evidence="13">
    <location>
        <begin position="124"/>
        <end position="145"/>
    </location>
</feature>
<evidence type="ECO:0000256" key="9">
    <source>
        <dbReference type="ARBA" id="ARBA00022833"/>
    </source>
</evidence>
<feature type="transmembrane region" description="Helical" evidence="13">
    <location>
        <begin position="6"/>
        <end position="30"/>
    </location>
</feature>
<feature type="transmembrane region" description="Helical" evidence="13">
    <location>
        <begin position="51"/>
        <end position="72"/>
    </location>
</feature>
<evidence type="ECO:0000256" key="6">
    <source>
        <dbReference type="ARBA" id="ARBA00022692"/>
    </source>
</evidence>
<comment type="subcellular location">
    <subcellularLocation>
        <location evidence="2">Cell membrane</location>
        <topology evidence="2">Multi-pass membrane protein</topology>
    </subcellularLocation>
</comment>
<evidence type="ECO:0000256" key="1">
    <source>
        <dbReference type="ARBA" id="ARBA00001947"/>
    </source>
</evidence>
<keyword evidence="6 13" id="KW-0812">Transmembrane</keyword>
<evidence type="ECO:0000256" key="5">
    <source>
        <dbReference type="ARBA" id="ARBA00022670"/>
    </source>
</evidence>
<dbReference type="EMBL" id="FPHT01000143">
    <property type="protein sequence ID" value="SFV81003.1"/>
    <property type="molecule type" value="Genomic_DNA"/>
</dbReference>
<comment type="similarity">
    <text evidence="3">Belongs to the peptidase M50B family.</text>
</comment>
<evidence type="ECO:0000256" key="8">
    <source>
        <dbReference type="ARBA" id="ARBA00022801"/>
    </source>
</evidence>
<keyword evidence="4" id="KW-1003">Cell membrane</keyword>
<sequence>MTDIQTLLIWVIPVLFAITVHETAHGWVASKLGDHTARMMGRLTLNPIKHIDPVGTILVPALLYLSSAGFLFGWAKPVPINFSALRSPKRDMLWVALAGPGVNLLMAIGWLIIVAIANTLNIPFLVLMGGAGIFVNLLLAIFNLLPIPPLDGGRVISSLLPGRLAYQYDQLEPYGLFILVGLLFLGVFQNIIWPIVYSLLVGLSNLSDLNLVNLIVVDLLGLS</sequence>
<keyword evidence="12 13" id="KW-0472">Membrane</keyword>
<dbReference type="PANTHER" id="PTHR35864">
    <property type="entry name" value="ZINC METALLOPROTEASE MJ0611-RELATED"/>
    <property type="match status" value="1"/>
</dbReference>
<evidence type="ECO:0000259" key="14">
    <source>
        <dbReference type="Pfam" id="PF02163"/>
    </source>
</evidence>
<keyword evidence="5 16" id="KW-0645">Protease</keyword>
<keyword evidence="11 16" id="KW-0482">Metalloprotease</keyword>
<gene>
    <name evidence="15" type="ORF">MNB_SUP05-12-1256</name>
    <name evidence="16" type="ORF">MNB_SUP05-6-263</name>
</gene>
<dbReference type="EMBL" id="FPHV01000074">
    <property type="protein sequence ID" value="SFV81596.1"/>
    <property type="molecule type" value="Genomic_DNA"/>
</dbReference>
<keyword evidence="10 13" id="KW-1133">Transmembrane helix</keyword>
<evidence type="ECO:0000256" key="2">
    <source>
        <dbReference type="ARBA" id="ARBA00004651"/>
    </source>
</evidence>
<evidence type="ECO:0000256" key="12">
    <source>
        <dbReference type="ARBA" id="ARBA00023136"/>
    </source>
</evidence>
<keyword evidence="7" id="KW-0479">Metal-binding</keyword>
<evidence type="ECO:0000256" key="13">
    <source>
        <dbReference type="SAM" id="Phobius"/>
    </source>
</evidence>
<dbReference type="Pfam" id="PF02163">
    <property type="entry name" value="Peptidase_M50"/>
    <property type="match status" value="1"/>
</dbReference>
<feature type="domain" description="Peptidase M50" evidence="14">
    <location>
        <begin position="133"/>
        <end position="163"/>
    </location>
</feature>
<evidence type="ECO:0000313" key="15">
    <source>
        <dbReference type="EMBL" id="SFV81003.1"/>
    </source>
</evidence>
<evidence type="ECO:0000256" key="4">
    <source>
        <dbReference type="ARBA" id="ARBA00022475"/>
    </source>
</evidence>
<keyword evidence="8" id="KW-0378">Hydrolase</keyword>
<dbReference type="GO" id="GO:0046872">
    <property type="term" value="F:metal ion binding"/>
    <property type="evidence" value="ECO:0007669"/>
    <property type="project" value="UniProtKB-KW"/>
</dbReference>
<dbReference type="GO" id="GO:0008237">
    <property type="term" value="F:metallopeptidase activity"/>
    <property type="evidence" value="ECO:0007669"/>
    <property type="project" value="UniProtKB-KW"/>
</dbReference>
<dbReference type="InterPro" id="IPR044537">
    <property type="entry name" value="Rip2-like"/>
</dbReference>
<evidence type="ECO:0000256" key="11">
    <source>
        <dbReference type="ARBA" id="ARBA00023049"/>
    </source>
</evidence>
<evidence type="ECO:0000256" key="10">
    <source>
        <dbReference type="ARBA" id="ARBA00022989"/>
    </source>
</evidence>
<proteinExistence type="inferred from homology"/>
<dbReference type="GO" id="GO:0005886">
    <property type="term" value="C:plasma membrane"/>
    <property type="evidence" value="ECO:0007669"/>
    <property type="project" value="UniProtKB-SubCell"/>
</dbReference>
<feature type="transmembrane region" description="Helical" evidence="13">
    <location>
        <begin position="174"/>
        <end position="200"/>
    </location>
</feature>
<name>A0A1W1DJL5_9ZZZZ</name>
<dbReference type="AlphaFoldDB" id="A0A1W1DJL5"/>
<organism evidence="16">
    <name type="scientific">hydrothermal vent metagenome</name>
    <dbReference type="NCBI Taxonomy" id="652676"/>
    <lineage>
        <taxon>unclassified sequences</taxon>
        <taxon>metagenomes</taxon>
        <taxon>ecological metagenomes</taxon>
    </lineage>
</organism>
<accession>A0A1W1DJL5</accession>
<evidence type="ECO:0000256" key="7">
    <source>
        <dbReference type="ARBA" id="ARBA00022723"/>
    </source>
</evidence>
<dbReference type="InterPro" id="IPR052348">
    <property type="entry name" value="Metallopeptidase_M50B"/>
</dbReference>
<dbReference type="GO" id="GO:0006508">
    <property type="term" value="P:proteolysis"/>
    <property type="evidence" value="ECO:0007669"/>
    <property type="project" value="UniProtKB-KW"/>
</dbReference>
<feature type="transmembrane region" description="Helical" evidence="13">
    <location>
        <begin position="92"/>
        <end position="117"/>
    </location>
</feature>
<evidence type="ECO:0000256" key="3">
    <source>
        <dbReference type="ARBA" id="ARBA00007931"/>
    </source>
</evidence>
<evidence type="ECO:0000313" key="16">
    <source>
        <dbReference type="EMBL" id="SFV81596.1"/>
    </source>
</evidence>
<keyword evidence="9" id="KW-0862">Zinc</keyword>
<dbReference type="PANTHER" id="PTHR35864:SF1">
    <property type="entry name" value="ZINC METALLOPROTEASE YWHC-RELATED"/>
    <property type="match status" value="1"/>
</dbReference>
<protein>
    <submittedName>
        <fullName evidence="16">FIG004556: membrane metalloprotease</fullName>
    </submittedName>
</protein>